<accession>A0A160T6T7</accession>
<evidence type="ECO:0000313" key="1">
    <source>
        <dbReference type="EMBL" id="CUS04755.2"/>
    </source>
</evidence>
<name>A0A160T6T7_9CHLR</name>
<dbReference type="AlphaFoldDB" id="A0A160T6T7"/>
<proteinExistence type="predicted"/>
<keyword evidence="2" id="KW-1185">Reference proteome</keyword>
<sequence>MRFRPARLLFLLAVISLIAVAVVFFWRARSTAAYGPAVALCPGPDGYGYTCEGAAAYAYIDATTPTNLFADDAVARLDLPFPFTFYGAEHTSVTAASNGNLQFTTSSPLAYASCLAPAAGMGDLISPYWADLDLTLFGQLETQVAGEAPNRVFVVEWDDVPLYGGDPADRVTFEAQLFEGSNDIVFLYEDPTTVAGGAGGRAVVGLQSEGRGLSLSFSCLQPVLPTAGGLRFAHPPQPNRDAAEAVTTARPALQTNAPAAKGPVAELLARYASDGPAALDGLRLSWLGAQPPRAFAWRAADLTGDGRDELLAVWRGPAGRPEMAQVAVLAVGDGQLTPLLDRPLSERDAAYSEVVIEELADLTGDGRIDAVLRDRPSGRAWALAAIDGAVTLFDVPEACRGGLIIQNDPGDGRPTLIRDGCPTPGRLAVVWDGAGFVHVP</sequence>
<dbReference type="RefSeq" id="WP_095044049.1">
    <property type="nucleotide sequence ID" value="NZ_LN890655.1"/>
</dbReference>
<organism evidence="1 2">
    <name type="scientific">Candidatus Promineifilum breve</name>
    <dbReference type="NCBI Taxonomy" id="1806508"/>
    <lineage>
        <taxon>Bacteria</taxon>
        <taxon>Bacillati</taxon>
        <taxon>Chloroflexota</taxon>
        <taxon>Ardenticatenia</taxon>
        <taxon>Candidatus Promineifilales</taxon>
        <taxon>Candidatus Promineifilaceae</taxon>
        <taxon>Candidatus Promineifilum</taxon>
    </lineage>
</organism>
<dbReference type="KEGG" id="pbf:CFX0092_A2877"/>
<gene>
    <name evidence="1" type="ORF">CFX0092_A2877</name>
</gene>
<dbReference type="SUPFAM" id="SSF69318">
    <property type="entry name" value="Integrin alpha N-terminal domain"/>
    <property type="match status" value="1"/>
</dbReference>
<dbReference type="EMBL" id="LN890655">
    <property type="protein sequence ID" value="CUS04755.2"/>
    <property type="molecule type" value="Genomic_DNA"/>
</dbReference>
<dbReference type="InterPro" id="IPR028994">
    <property type="entry name" value="Integrin_alpha_N"/>
</dbReference>
<dbReference type="OrthoDB" id="869215at2"/>
<reference evidence="1" key="1">
    <citation type="submission" date="2016-01" db="EMBL/GenBank/DDBJ databases">
        <authorList>
            <person name="Mcilroy J.S."/>
            <person name="Karst M S."/>
            <person name="Albertsen M."/>
        </authorList>
    </citation>
    <scope>NUCLEOTIDE SEQUENCE</scope>
    <source>
        <strain evidence="1">Cfx-K</strain>
    </source>
</reference>
<evidence type="ECO:0008006" key="3">
    <source>
        <dbReference type="Google" id="ProtNLM"/>
    </source>
</evidence>
<dbReference type="Proteomes" id="UP000215027">
    <property type="component" value="Chromosome I"/>
</dbReference>
<protein>
    <recommendedName>
        <fullName evidence="3">VCBS repeat-containing protein</fullName>
    </recommendedName>
</protein>
<evidence type="ECO:0000313" key="2">
    <source>
        <dbReference type="Proteomes" id="UP000215027"/>
    </source>
</evidence>